<evidence type="ECO:0000313" key="2">
    <source>
        <dbReference type="EMBL" id="GBN98587.1"/>
    </source>
</evidence>
<name>A0A4Y2TDH8_ARAVE</name>
<accession>A0A4Y2TDH8</accession>
<organism evidence="2 3">
    <name type="scientific">Araneus ventricosus</name>
    <name type="common">Orbweaver spider</name>
    <name type="synonym">Epeira ventricosa</name>
    <dbReference type="NCBI Taxonomy" id="182803"/>
    <lineage>
        <taxon>Eukaryota</taxon>
        <taxon>Metazoa</taxon>
        <taxon>Ecdysozoa</taxon>
        <taxon>Arthropoda</taxon>
        <taxon>Chelicerata</taxon>
        <taxon>Arachnida</taxon>
        <taxon>Araneae</taxon>
        <taxon>Araneomorphae</taxon>
        <taxon>Entelegynae</taxon>
        <taxon>Araneoidea</taxon>
        <taxon>Araneidae</taxon>
        <taxon>Araneus</taxon>
    </lineage>
</organism>
<gene>
    <name evidence="1" type="ORF">AVEN_20432_1</name>
    <name evidence="2" type="ORF">AVEN_25046_1</name>
</gene>
<reference evidence="2 3" key="1">
    <citation type="journal article" date="2019" name="Sci. Rep.">
        <title>Orb-weaving spider Araneus ventricosus genome elucidates the spidroin gene catalogue.</title>
        <authorList>
            <person name="Kono N."/>
            <person name="Nakamura H."/>
            <person name="Ohtoshi R."/>
            <person name="Moran D.A.P."/>
            <person name="Shinohara A."/>
            <person name="Yoshida Y."/>
            <person name="Fujiwara M."/>
            <person name="Mori M."/>
            <person name="Tomita M."/>
            <person name="Arakawa K."/>
        </authorList>
    </citation>
    <scope>NUCLEOTIDE SEQUENCE [LARGE SCALE GENOMIC DNA]</scope>
</reference>
<keyword evidence="3" id="KW-1185">Reference proteome</keyword>
<dbReference type="Proteomes" id="UP000499080">
    <property type="component" value="Unassembled WGS sequence"/>
</dbReference>
<comment type="caution">
    <text evidence="2">The sequence shown here is derived from an EMBL/GenBank/DDBJ whole genome shotgun (WGS) entry which is preliminary data.</text>
</comment>
<dbReference type="AlphaFoldDB" id="A0A4Y2TDH8"/>
<proteinExistence type="predicted"/>
<evidence type="ECO:0000313" key="1">
    <source>
        <dbReference type="EMBL" id="GBN98586.1"/>
    </source>
</evidence>
<dbReference type="EMBL" id="BGPR01027808">
    <property type="protein sequence ID" value="GBN98586.1"/>
    <property type="molecule type" value="Genomic_DNA"/>
</dbReference>
<evidence type="ECO:0000313" key="3">
    <source>
        <dbReference type="Proteomes" id="UP000499080"/>
    </source>
</evidence>
<protein>
    <submittedName>
        <fullName evidence="2">Uncharacterized protein</fullName>
    </submittedName>
</protein>
<dbReference type="EMBL" id="BGPR01027809">
    <property type="protein sequence ID" value="GBN98587.1"/>
    <property type="molecule type" value="Genomic_DNA"/>
</dbReference>
<sequence length="106" mass="12422">MFVFNYYNVVLQKSCDILMNMSLEFRVNPDSNFSLQQSCSSLAQNVCSKFHMARQQVHNKFSEASKSPHVKLVANLSRQVHCKRVEKREYAFEPHKSRLSNCRLNH</sequence>